<accession>A0A1S3HLL0</accession>
<organism evidence="6 7">
    <name type="scientific">Lingula anatina</name>
    <name type="common">Brachiopod</name>
    <name type="synonym">Lingula unguis</name>
    <dbReference type="NCBI Taxonomy" id="7574"/>
    <lineage>
        <taxon>Eukaryota</taxon>
        <taxon>Metazoa</taxon>
        <taxon>Spiralia</taxon>
        <taxon>Lophotrochozoa</taxon>
        <taxon>Brachiopoda</taxon>
        <taxon>Linguliformea</taxon>
        <taxon>Lingulata</taxon>
        <taxon>Lingulida</taxon>
        <taxon>Linguloidea</taxon>
        <taxon>Lingulidae</taxon>
        <taxon>Lingula</taxon>
    </lineage>
</organism>
<keyword evidence="1 3" id="KW-0328">Glycosyltransferase</keyword>
<dbReference type="GeneID" id="106156327"/>
<proteinExistence type="inferred from homology"/>
<dbReference type="Pfam" id="PF19745">
    <property type="entry name" value="FUT8_N_cat"/>
    <property type="match status" value="1"/>
</dbReference>
<comment type="caution">
    <text evidence="3">Lacks conserved residue(s) required for the propagation of feature annotation.</text>
</comment>
<dbReference type="Proteomes" id="UP000085678">
    <property type="component" value="Unplaced"/>
</dbReference>
<dbReference type="GO" id="GO:0046921">
    <property type="term" value="F:alpha-(1-&gt;6)-fucosyltransferase activity"/>
    <property type="evidence" value="ECO:0007669"/>
    <property type="project" value="TreeGrafter"/>
</dbReference>
<dbReference type="InParanoid" id="A0A1S3HLL0"/>
<feature type="coiled-coil region" evidence="4">
    <location>
        <begin position="32"/>
        <end position="100"/>
    </location>
</feature>
<name>A0A1S3HLL0_LINAN</name>
<reference evidence="7" key="1">
    <citation type="submission" date="2025-08" db="UniProtKB">
        <authorList>
            <consortium name="RefSeq"/>
        </authorList>
    </citation>
    <scope>IDENTIFICATION</scope>
    <source>
        <tissue evidence="7">Gonads</tissue>
    </source>
</reference>
<comment type="similarity">
    <text evidence="3">Belongs to the glycosyltransferase 23 family.</text>
</comment>
<gene>
    <name evidence="7" type="primary">LOC106156327</name>
</gene>
<evidence type="ECO:0000256" key="3">
    <source>
        <dbReference type="PROSITE-ProRule" id="PRU00992"/>
    </source>
</evidence>
<evidence type="ECO:0000313" key="7">
    <source>
        <dbReference type="RefSeq" id="XP_013386985.1"/>
    </source>
</evidence>
<dbReference type="InterPro" id="IPR027350">
    <property type="entry name" value="GT23_dom"/>
</dbReference>
<evidence type="ECO:0000313" key="6">
    <source>
        <dbReference type="Proteomes" id="UP000085678"/>
    </source>
</evidence>
<evidence type="ECO:0000256" key="4">
    <source>
        <dbReference type="SAM" id="Coils"/>
    </source>
</evidence>
<dbReference type="STRING" id="7574.A0A1S3HLL0"/>
<dbReference type="PROSITE" id="PS51659">
    <property type="entry name" value="GT23"/>
    <property type="match status" value="1"/>
</dbReference>
<keyword evidence="2 3" id="KW-0808">Transferase</keyword>
<feature type="domain" description="GT23" evidence="5">
    <location>
        <begin position="225"/>
        <end position="304"/>
    </location>
</feature>
<dbReference type="PANTHER" id="PTHR13132">
    <property type="entry name" value="ALPHA- 1,6 -FUCOSYLTRANSFERASE"/>
    <property type="match status" value="1"/>
</dbReference>
<dbReference type="Gene3D" id="1.10.287.1060">
    <property type="entry name" value="ESAT-6-like"/>
    <property type="match status" value="1"/>
</dbReference>
<sequence length="304" mass="34507">MNLWRVVVCLVAAWVLILVYLSTMVMQPSDTGDKMERQLTKAMEEILLLKKQNLELQRLTNELRDVRLVVGVGGENSAAVKLLQNKLNEANREIRQLNLQMGDKAPLNQAEGDAVAGSKILSDGPSAEHEKLRRKLYNGVTELWYFIRSELKKIKNVAKDNRQLNTKVNDLLDDAGHQERSILTDLHSLSQIDGAEDWRKKEAKDLEALVQRRFHYLQNPKDCQNAKKLICNVNKGCGFGCQIHHVAYCFILAYATERTMILQSSGWRYSSGGWEKVFMPVSDSCRNAAAKSSRGWGRKYTGNK</sequence>
<keyword evidence="6" id="KW-1185">Reference proteome</keyword>
<evidence type="ECO:0000256" key="2">
    <source>
        <dbReference type="ARBA" id="ARBA00022679"/>
    </source>
</evidence>
<dbReference type="PANTHER" id="PTHR13132:SF29">
    <property type="entry name" value="ALPHA-(1,6)-FUCOSYLTRANSFERASE"/>
    <property type="match status" value="1"/>
</dbReference>
<protein>
    <submittedName>
        <fullName evidence="7">Alpha-(1,6)-fucosyltransferase-like</fullName>
    </submittedName>
</protein>
<dbReference type="GO" id="GO:0006487">
    <property type="term" value="P:protein N-linked glycosylation"/>
    <property type="evidence" value="ECO:0007669"/>
    <property type="project" value="TreeGrafter"/>
</dbReference>
<evidence type="ECO:0000256" key="1">
    <source>
        <dbReference type="ARBA" id="ARBA00022676"/>
    </source>
</evidence>
<dbReference type="OrthoDB" id="6435034at2759"/>
<keyword evidence="4" id="KW-0175">Coiled coil</keyword>
<dbReference type="KEGG" id="lak:106156327"/>
<dbReference type="InterPro" id="IPR045573">
    <property type="entry name" value="Fut8_N_cat"/>
</dbReference>
<evidence type="ECO:0000259" key="5">
    <source>
        <dbReference type="PROSITE" id="PS51659"/>
    </source>
</evidence>
<dbReference type="AlphaFoldDB" id="A0A1S3HLL0"/>
<dbReference type="RefSeq" id="XP_013386985.1">
    <property type="nucleotide sequence ID" value="XM_013531531.1"/>
</dbReference>